<feature type="transmembrane region" description="Helical" evidence="1">
    <location>
        <begin position="33"/>
        <end position="52"/>
    </location>
</feature>
<dbReference type="EMBL" id="KR063280">
    <property type="protein sequence ID" value="AKL88282.1"/>
    <property type="molecule type" value="Genomic_DNA"/>
</dbReference>
<organism evidence="2 3">
    <name type="scientific">Gordonia phage GMA6</name>
    <dbReference type="NCBI Taxonomy" id="1647285"/>
    <lineage>
        <taxon>Viruses</taxon>
        <taxon>Duplodnaviria</taxon>
        <taxon>Heunggongvirae</taxon>
        <taxon>Uroviricota</taxon>
        <taxon>Caudoviricetes</taxon>
        <taxon>Bendigovirus</taxon>
        <taxon>Bendigovirus GMA6</taxon>
    </lineage>
</organism>
<name>A0A0K0NL55_9CAUD</name>
<evidence type="ECO:0000313" key="3">
    <source>
        <dbReference type="Proteomes" id="UP000203886"/>
    </source>
</evidence>
<reference evidence="2 3" key="1">
    <citation type="journal article" date="2015" name="PLoS ONE">
        <title>Lysis to Kill: Evaluation of the Lytic Abilities, and Genomics of Nine Bacteriophages Infective for Gordonia spp. and Their Potential Use in Activated Sludge Foam Biocontrol.</title>
        <authorList>
            <person name="Dyson Z.A."/>
            <person name="Tucci J."/>
            <person name="Seviour R.J."/>
            <person name="Petrovski S."/>
        </authorList>
    </citation>
    <scope>NUCLEOTIDE SEQUENCE [LARGE SCALE GENOMIC DNA]</scope>
</reference>
<evidence type="ECO:0000313" key="2">
    <source>
        <dbReference type="EMBL" id="AKL88282.1"/>
    </source>
</evidence>
<evidence type="ECO:0000256" key="1">
    <source>
        <dbReference type="SAM" id="Phobius"/>
    </source>
</evidence>
<keyword evidence="3" id="KW-1185">Reference proteome</keyword>
<dbReference type="KEGG" id="vg:28801166"/>
<gene>
    <name evidence="2" type="ORF">GMA6_1</name>
</gene>
<accession>A0A0K0NL55</accession>
<keyword evidence="1" id="KW-1133">Transmembrane helix</keyword>
<protein>
    <submittedName>
        <fullName evidence="2">Uncharacterized protein</fullName>
    </submittedName>
</protein>
<dbReference type="RefSeq" id="YP_009273483.1">
    <property type="nucleotide sequence ID" value="NC_030906.1"/>
</dbReference>
<dbReference type="Proteomes" id="UP000203886">
    <property type="component" value="Segment"/>
</dbReference>
<proteinExistence type="predicted"/>
<dbReference type="GeneID" id="28801166"/>
<sequence>MRRLSGYAVANVSLIGFGGWMMGYGSAQDGTPWWWIALAVLLLGSEAWLHLFDRNDALEWV</sequence>
<feature type="transmembrane region" description="Helical" evidence="1">
    <location>
        <begin position="7"/>
        <end position="27"/>
    </location>
</feature>
<keyword evidence="1" id="KW-0812">Transmembrane</keyword>
<keyword evidence="1" id="KW-0472">Membrane</keyword>